<dbReference type="Proteomes" id="UP001335737">
    <property type="component" value="Unassembled WGS sequence"/>
</dbReference>
<evidence type="ECO:0000313" key="6">
    <source>
        <dbReference type="Proteomes" id="UP001335737"/>
    </source>
</evidence>
<dbReference type="RefSeq" id="WP_327605526.1">
    <property type="nucleotide sequence ID" value="NZ_JARZFX010000001.1"/>
</dbReference>
<gene>
    <name evidence="5" type="ORF">QGM71_00390</name>
</gene>
<feature type="domain" description="HTH gntR-type" evidence="4">
    <location>
        <begin position="7"/>
        <end position="75"/>
    </location>
</feature>
<sequence>MPTSPKRKVYHGVLQEIREFIEKNNLLPGDKLPSERDLADTLQAGRSSVREALRAMELLGLIVTKQGEGTFLSNYRPYQTVELLSSFILQENSTKNDLMLTKKVLEKEAAKLAFSRINEEEVKDLKLILANSEWKQSEKHVAFFTYVFERTENLLLVKIWQLMEDFSRAMINIYYKDSFYRELIQLYITRSYLSIEALFEHYTTSETDGRK</sequence>
<dbReference type="InterPro" id="IPR000524">
    <property type="entry name" value="Tscrpt_reg_HTH_GntR"/>
</dbReference>
<comment type="caution">
    <text evidence="5">The sequence shown here is derived from an EMBL/GenBank/DDBJ whole genome shotgun (WGS) entry which is preliminary data.</text>
</comment>
<organism evidence="5 6">
    <name type="scientific">Virgibacillus tibetensis</name>
    <dbReference type="NCBI Taxonomy" id="3042313"/>
    <lineage>
        <taxon>Bacteria</taxon>
        <taxon>Bacillati</taxon>
        <taxon>Bacillota</taxon>
        <taxon>Bacilli</taxon>
        <taxon>Bacillales</taxon>
        <taxon>Bacillaceae</taxon>
        <taxon>Virgibacillus</taxon>
    </lineage>
</organism>
<evidence type="ECO:0000313" key="5">
    <source>
        <dbReference type="EMBL" id="MEC5421950.1"/>
    </source>
</evidence>
<dbReference type="PRINTS" id="PR00035">
    <property type="entry name" value="HTHGNTR"/>
</dbReference>
<reference evidence="5 6" key="1">
    <citation type="journal article" date="2024" name="Int. J. Syst. Evol. Microbiol.">
        <title>Virgibacillus tibetensis sp. nov., isolated from salt lake on the Tibetan Plateau of China.</title>
        <authorList>
            <person name="Phurbu D."/>
            <person name="Liu Z.-X."/>
            <person name="Wang R."/>
            <person name="Zheng Y.-Y."/>
            <person name="Liu H.-C."/>
            <person name="Zhou Y.-G."/>
            <person name="Yu Y.-J."/>
            <person name="Li A.-H."/>
        </authorList>
    </citation>
    <scope>NUCLEOTIDE SEQUENCE [LARGE SCALE GENOMIC DNA]</scope>
    <source>
        <strain evidence="5 6">C22-A2</strain>
    </source>
</reference>
<keyword evidence="2" id="KW-0238">DNA-binding</keyword>
<dbReference type="Pfam" id="PF00392">
    <property type="entry name" value="GntR"/>
    <property type="match status" value="1"/>
</dbReference>
<proteinExistence type="predicted"/>
<dbReference type="PROSITE" id="PS50949">
    <property type="entry name" value="HTH_GNTR"/>
    <property type="match status" value="1"/>
</dbReference>
<name>A0ABU6KAJ4_9BACI</name>
<evidence type="ECO:0000259" key="4">
    <source>
        <dbReference type="PROSITE" id="PS50949"/>
    </source>
</evidence>
<dbReference type="Gene3D" id="1.10.10.10">
    <property type="entry name" value="Winged helix-like DNA-binding domain superfamily/Winged helix DNA-binding domain"/>
    <property type="match status" value="1"/>
</dbReference>
<dbReference type="InterPro" id="IPR036390">
    <property type="entry name" value="WH_DNA-bd_sf"/>
</dbReference>
<evidence type="ECO:0000256" key="3">
    <source>
        <dbReference type="ARBA" id="ARBA00023163"/>
    </source>
</evidence>
<keyword evidence="1" id="KW-0805">Transcription regulation</keyword>
<dbReference type="PANTHER" id="PTHR43537:SF54">
    <property type="entry name" value="TRANSCRIPTIONAL REGULATOR, GNTR FAMILY"/>
    <property type="match status" value="1"/>
</dbReference>
<keyword evidence="6" id="KW-1185">Reference proteome</keyword>
<dbReference type="SMART" id="SM00345">
    <property type="entry name" value="HTH_GNTR"/>
    <property type="match status" value="1"/>
</dbReference>
<dbReference type="SUPFAM" id="SSF46785">
    <property type="entry name" value="Winged helix' DNA-binding domain"/>
    <property type="match status" value="1"/>
</dbReference>
<evidence type="ECO:0000256" key="2">
    <source>
        <dbReference type="ARBA" id="ARBA00023125"/>
    </source>
</evidence>
<accession>A0ABU6KAJ4</accession>
<evidence type="ECO:0000256" key="1">
    <source>
        <dbReference type="ARBA" id="ARBA00023015"/>
    </source>
</evidence>
<protein>
    <submittedName>
        <fullName evidence="5">GntR family transcriptional regulator</fullName>
    </submittedName>
</protein>
<dbReference type="InterPro" id="IPR036388">
    <property type="entry name" value="WH-like_DNA-bd_sf"/>
</dbReference>
<keyword evidence="3" id="KW-0804">Transcription</keyword>
<dbReference type="CDD" id="cd07377">
    <property type="entry name" value="WHTH_GntR"/>
    <property type="match status" value="1"/>
</dbReference>
<dbReference type="EMBL" id="JARZFX010000001">
    <property type="protein sequence ID" value="MEC5421950.1"/>
    <property type="molecule type" value="Genomic_DNA"/>
</dbReference>
<dbReference type="PANTHER" id="PTHR43537">
    <property type="entry name" value="TRANSCRIPTIONAL REGULATOR, GNTR FAMILY"/>
    <property type="match status" value="1"/>
</dbReference>